<accession>A0ABT4QDM7</accession>
<protein>
    <submittedName>
        <fullName evidence="1">Uncharacterized protein</fullName>
    </submittedName>
</protein>
<dbReference type="RefSeq" id="WP_269883519.1">
    <property type="nucleotide sequence ID" value="NZ_JAQAGZ010000015.1"/>
</dbReference>
<evidence type="ECO:0000313" key="1">
    <source>
        <dbReference type="EMBL" id="MCZ8514989.1"/>
    </source>
</evidence>
<proteinExistence type="predicted"/>
<dbReference type="EMBL" id="JAQAGZ010000015">
    <property type="protein sequence ID" value="MCZ8514989.1"/>
    <property type="molecule type" value="Genomic_DNA"/>
</dbReference>
<evidence type="ECO:0000313" key="2">
    <source>
        <dbReference type="Proteomes" id="UP001527882"/>
    </source>
</evidence>
<organism evidence="1 2">
    <name type="scientific">Paenibacillus gyeongsangnamensis</name>
    <dbReference type="NCBI Taxonomy" id="3388067"/>
    <lineage>
        <taxon>Bacteria</taxon>
        <taxon>Bacillati</taxon>
        <taxon>Bacillota</taxon>
        <taxon>Bacilli</taxon>
        <taxon>Bacillales</taxon>
        <taxon>Paenibacillaceae</taxon>
        <taxon>Paenibacillus</taxon>
    </lineage>
</organism>
<comment type="caution">
    <text evidence="1">The sequence shown here is derived from an EMBL/GenBank/DDBJ whole genome shotgun (WGS) entry which is preliminary data.</text>
</comment>
<dbReference type="Proteomes" id="UP001527882">
    <property type="component" value="Unassembled WGS sequence"/>
</dbReference>
<dbReference type="SUPFAM" id="SSF53850">
    <property type="entry name" value="Periplasmic binding protein-like II"/>
    <property type="match status" value="1"/>
</dbReference>
<sequence length="71" mass="7990">MAFFWKYSGEKNVTPFPPIPEAATFGKQLSTNIQQAEMGKMTVQQALEDVQKQIAPMVDSEIKAWQESGQK</sequence>
<reference evidence="1 2" key="1">
    <citation type="submission" date="2022-12" db="EMBL/GenBank/DDBJ databases">
        <title>Draft genome sequence of Paenibacillus sp. dW9.</title>
        <authorList>
            <person name="Choi E.-W."/>
            <person name="Kim D.-U."/>
        </authorList>
    </citation>
    <scope>NUCLEOTIDE SEQUENCE [LARGE SCALE GENOMIC DNA]</scope>
    <source>
        <strain evidence="2">dW9</strain>
    </source>
</reference>
<gene>
    <name evidence="1" type="ORF">O9H85_21720</name>
</gene>
<dbReference type="Gene3D" id="3.40.190.10">
    <property type="entry name" value="Periplasmic binding protein-like II"/>
    <property type="match status" value="1"/>
</dbReference>
<name>A0ABT4QDM7_9BACL</name>
<keyword evidence="2" id="KW-1185">Reference proteome</keyword>